<evidence type="ECO:0000256" key="3">
    <source>
        <dbReference type="ARBA" id="ARBA00022475"/>
    </source>
</evidence>
<dbReference type="AlphaFoldDB" id="A0A8C6EEC9"/>
<dbReference type="Pfam" id="PF03402">
    <property type="entry name" value="V1R"/>
    <property type="match status" value="1"/>
</dbReference>
<feature type="transmembrane region" description="Helical" evidence="11">
    <location>
        <begin position="59"/>
        <end position="80"/>
    </location>
</feature>
<reference evidence="12" key="2">
    <citation type="submission" date="2025-09" db="UniProtKB">
        <authorList>
            <consortium name="Ensembl"/>
        </authorList>
    </citation>
    <scope>IDENTIFICATION</scope>
</reference>
<dbReference type="GeneTree" id="ENSGT00960000186612"/>
<comment type="similarity">
    <text evidence="2 11">Belongs to the G-protein coupled receptor 1 family.</text>
</comment>
<proteinExistence type="inferred from homology"/>
<keyword evidence="4 11" id="KW-0589">Pheromone response</keyword>
<accession>A0A8C6EEC9</accession>
<evidence type="ECO:0000313" key="12">
    <source>
        <dbReference type="Ensembl" id="ENSMMSP00000025640.1"/>
    </source>
</evidence>
<evidence type="ECO:0000313" key="13">
    <source>
        <dbReference type="Proteomes" id="UP000694544"/>
    </source>
</evidence>
<dbReference type="Ensembl" id="ENSMMST00000028315.1">
    <property type="protein sequence ID" value="ENSMMSP00000025640.1"/>
    <property type="gene ID" value="ENSMMSG00000019317.1"/>
</dbReference>
<keyword evidence="9 11" id="KW-0675">Receptor</keyword>
<keyword evidence="6 11" id="KW-1133">Transmembrane helix</keyword>
<keyword evidence="13" id="KW-1185">Reference proteome</keyword>
<dbReference type="PANTHER" id="PTHR24062">
    <property type="entry name" value="VOMERONASAL TYPE-1 RECEPTOR"/>
    <property type="match status" value="1"/>
</dbReference>
<evidence type="ECO:0000256" key="7">
    <source>
        <dbReference type="ARBA" id="ARBA00023040"/>
    </source>
</evidence>
<dbReference type="Gene3D" id="1.20.1070.10">
    <property type="entry name" value="Rhodopsin 7-helix transmembrane proteins"/>
    <property type="match status" value="1"/>
</dbReference>
<evidence type="ECO:0000256" key="4">
    <source>
        <dbReference type="ARBA" id="ARBA00022507"/>
    </source>
</evidence>
<keyword evidence="5 11" id="KW-0812">Transmembrane</keyword>
<dbReference type="InterPro" id="IPR004072">
    <property type="entry name" value="Vmron_rcpt_1"/>
</dbReference>
<dbReference type="GO" id="GO:0016503">
    <property type="term" value="F:pheromone receptor activity"/>
    <property type="evidence" value="ECO:0007669"/>
    <property type="project" value="InterPro"/>
</dbReference>
<dbReference type="GO" id="GO:0019236">
    <property type="term" value="P:response to pheromone"/>
    <property type="evidence" value="ECO:0007669"/>
    <property type="project" value="UniProtKB-KW"/>
</dbReference>
<keyword evidence="8 11" id="KW-0472">Membrane</keyword>
<dbReference type="Proteomes" id="UP000694544">
    <property type="component" value="Unplaced"/>
</dbReference>
<protein>
    <recommendedName>
        <fullName evidence="11">Vomeronasal type-1 receptor</fullName>
    </recommendedName>
</protein>
<evidence type="ECO:0000256" key="2">
    <source>
        <dbReference type="ARBA" id="ARBA00010663"/>
    </source>
</evidence>
<evidence type="ECO:0000256" key="1">
    <source>
        <dbReference type="ARBA" id="ARBA00004651"/>
    </source>
</evidence>
<keyword evidence="7 11" id="KW-0297">G-protein coupled receptor</keyword>
<reference evidence="12" key="1">
    <citation type="submission" date="2025-08" db="UniProtKB">
        <authorList>
            <consortium name="Ensembl"/>
        </authorList>
    </citation>
    <scope>IDENTIFICATION</scope>
</reference>
<feature type="transmembrane region" description="Helical" evidence="11">
    <location>
        <begin position="20"/>
        <end position="39"/>
    </location>
</feature>
<dbReference type="GO" id="GO:0005886">
    <property type="term" value="C:plasma membrane"/>
    <property type="evidence" value="ECO:0007669"/>
    <property type="project" value="UniProtKB-SubCell"/>
</dbReference>
<evidence type="ECO:0000256" key="5">
    <source>
        <dbReference type="ARBA" id="ARBA00022692"/>
    </source>
</evidence>
<evidence type="ECO:0000256" key="10">
    <source>
        <dbReference type="ARBA" id="ARBA00023224"/>
    </source>
</evidence>
<dbReference type="SUPFAM" id="SSF81321">
    <property type="entry name" value="Family A G protein-coupled receptor-like"/>
    <property type="match status" value="1"/>
</dbReference>
<evidence type="ECO:0000256" key="8">
    <source>
        <dbReference type="ARBA" id="ARBA00023136"/>
    </source>
</evidence>
<evidence type="ECO:0000256" key="11">
    <source>
        <dbReference type="RuleBase" id="RU364061"/>
    </source>
</evidence>
<evidence type="ECO:0000256" key="9">
    <source>
        <dbReference type="ARBA" id="ARBA00023170"/>
    </source>
</evidence>
<keyword evidence="10 11" id="KW-0807">Transducer</keyword>
<sequence length="119" mass="12686">MSFHKDALRNAGEAAVKAIFLLQMVAGALGNAVLFSRGISPVFLGHKQRPVQMVLPHLALADLLVLLSTGVPHTMAAFVSRRPLSSLGCKSVILEWVAISSSKGSSQPKDRTYDSCIGK</sequence>
<keyword evidence="3 11" id="KW-1003">Cell membrane</keyword>
<name>A0A8C6EEC9_MOSMO</name>
<organism evidence="12 13">
    <name type="scientific">Moschus moschiferus</name>
    <name type="common">Siberian musk deer</name>
    <name type="synonym">Moschus sibiricus</name>
    <dbReference type="NCBI Taxonomy" id="68415"/>
    <lineage>
        <taxon>Eukaryota</taxon>
        <taxon>Metazoa</taxon>
        <taxon>Chordata</taxon>
        <taxon>Craniata</taxon>
        <taxon>Vertebrata</taxon>
        <taxon>Euteleostomi</taxon>
        <taxon>Mammalia</taxon>
        <taxon>Eutheria</taxon>
        <taxon>Laurasiatheria</taxon>
        <taxon>Artiodactyla</taxon>
        <taxon>Ruminantia</taxon>
        <taxon>Pecora</taxon>
        <taxon>Moschidae</taxon>
        <taxon>Moschus</taxon>
    </lineage>
</organism>
<comment type="caution">
    <text evidence="11">Lacks conserved residue(s) required for the propagation of feature annotation.</text>
</comment>
<evidence type="ECO:0000256" key="6">
    <source>
        <dbReference type="ARBA" id="ARBA00022989"/>
    </source>
</evidence>
<comment type="subcellular location">
    <subcellularLocation>
        <location evidence="1 11">Cell membrane</location>
        <topology evidence="1 11">Multi-pass membrane protein</topology>
    </subcellularLocation>
</comment>